<dbReference type="AlphaFoldDB" id="A0A3B6QAG4"/>
<dbReference type="OrthoDB" id="597908at2759"/>
<dbReference type="Gramene" id="TraesCAD_scaffold_124101_01G000300.1">
    <property type="protein sequence ID" value="TraesCAD_scaffold_124101_01G000300.1"/>
    <property type="gene ID" value="TraesCAD_scaffold_124101_01G000300"/>
</dbReference>
<name>A0A3B6QAG4_WHEAT</name>
<evidence type="ECO:0000313" key="2">
    <source>
        <dbReference type="EnsemblPlants" id="TraesCS6D02G067200.1"/>
    </source>
</evidence>
<dbReference type="InterPro" id="IPR000719">
    <property type="entry name" value="Prot_kinase_dom"/>
</dbReference>
<dbReference type="GO" id="GO:0004674">
    <property type="term" value="F:protein serine/threonine kinase activity"/>
    <property type="evidence" value="ECO:0000318"/>
    <property type="project" value="GO_Central"/>
</dbReference>
<keyword evidence="3" id="KW-1185">Reference proteome</keyword>
<protein>
    <recommendedName>
        <fullName evidence="1">Protein kinase domain-containing protein</fullName>
    </recommendedName>
</protein>
<reference evidence="2" key="1">
    <citation type="submission" date="2018-08" db="EMBL/GenBank/DDBJ databases">
        <authorList>
            <person name="Rossello M."/>
        </authorList>
    </citation>
    <scope>NUCLEOTIDE SEQUENCE [LARGE SCALE GENOMIC DNA]</scope>
    <source>
        <strain evidence="2">cv. Chinese Spring</strain>
    </source>
</reference>
<dbReference type="Gramene" id="TraesROB_scaffold_138154_01G000300.1">
    <property type="protein sequence ID" value="TraesROB_scaffold_138154_01G000300.1"/>
    <property type="gene ID" value="TraesROB_scaffold_138154_01G000300"/>
</dbReference>
<dbReference type="PANTHER" id="PTHR48055:SF50">
    <property type="entry name" value="PROTEIN KINASE DOMAIN-CONTAINING PROTEIN"/>
    <property type="match status" value="1"/>
</dbReference>
<feature type="domain" description="Protein kinase" evidence="1">
    <location>
        <begin position="1"/>
        <end position="193"/>
    </location>
</feature>
<evidence type="ECO:0000313" key="3">
    <source>
        <dbReference type="Proteomes" id="UP000019116"/>
    </source>
</evidence>
<dbReference type="Gramene" id="TraesWEE_scaffold_127135_01G000300.1">
    <property type="protein sequence ID" value="TraesWEE_scaffold_127135_01G000300.1"/>
    <property type="gene ID" value="TraesWEE_scaffold_127135_01G000300"/>
</dbReference>
<dbReference type="GO" id="GO:0016020">
    <property type="term" value="C:membrane"/>
    <property type="evidence" value="ECO:0000318"/>
    <property type="project" value="GO_Central"/>
</dbReference>
<dbReference type="EnsemblPlants" id="TraesCS6D02G067200.1">
    <property type="protein sequence ID" value="TraesCS6D02G067200.1"/>
    <property type="gene ID" value="TraesCS6D02G067200"/>
</dbReference>
<dbReference type="Gramene" id="TraesRN6D0100157500.1">
    <property type="protein sequence ID" value="TraesRN6D0100157500.1"/>
    <property type="gene ID" value="TraesRN6D0100157500"/>
</dbReference>
<dbReference type="PANTHER" id="PTHR48055">
    <property type="entry name" value="LEUCINE-RICH REPEAT RECEPTOR PROTEIN KINASE EMS1"/>
    <property type="match status" value="1"/>
</dbReference>
<dbReference type="Gramene" id="TraesCS6D03G0140100.1">
    <property type="protein sequence ID" value="TraesCS6D03G0140100.1.CDS"/>
    <property type="gene ID" value="TraesCS6D03G0140100"/>
</dbReference>
<evidence type="ECO:0000259" key="1">
    <source>
        <dbReference type="PROSITE" id="PS50011"/>
    </source>
</evidence>
<dbReference type="OMA" id="QDNITIH"/>
<dbReference type="Gramene" id="TraesCS6D02G067200.1">
    <property type="protein sequence ID" value="TraesCS6D02G067200.1"/>
    <property type="gene ID" value="TraesCS6D02G067200"/>
</dbReference>
<dbReference type="Gramene" id="TraesLDM6D03G03665000.1">
    <property type="protein sequence ID" value="TraesLDM6D03G03665000.1"/>
    <property type="gene ID" value="TraesLDM6D03G03665000"/>
</dbReference>
<dbReference type="SUPFAM" id="SSF56112">
    <property type="entry name" value="Protein kinase-like (PK-like)"/>
    <property type="match status" value="1"/>
</dbReference>
<dbReference type="GO" id="GO:0005524">
    <property type="term" value="F:ATP binding"/>
    <property type="evidence" value="ECO:0007669"/>
    <property type="project" value="InterPro"/>
</dbReference>
<dbReference type="Proteomes" id="UP000019116">
    <property type="component" value="Chromosome 6D"/>
</dbReference>
<dbReference type="STRING" id="4565.A0A3B6QAG4"/>
<dbReference type="PROSITE" id="PS50011">
    <property type="entry name" value="PROTEIN_KINASE_DOM"/>
    <property type="match status" value="1"/>
</dbReference>
<proteinExistence type="predicted"/>
<organism evidence="2">
    <name type="scientific">Triticum aestivum</name>
    <name type="common">Wheat</name>
    <dbReference type="NCBI Taxonomy" id="4565"/>
    <lineage>
        <taxon>Eukaryota</taxon>
        <taxon>Viridiplantae</taxon>
        <taxon>Streptophyta</taxon>
        <taxon>Embryophyta</taxon>
        <taxon>Tracheophyta</taxon>
        <taxon>Spermatophyta</taxon>
        <taxon>Magnoliopsida</taxon>
        <taxon>Liliopsida</taxon>
        <taxon>Poales</taxon>
        <taxon>Poaceae</taxon>
        <taxon>BOP clade</taxon>
        <taxon>Pooideae</taxon>
        <taxon>Triticodae</taxon>
        <taxon>Triticeae</taxon>
        <taxon>Triticinae</taxon>
        <taxon>Triticum</taxon>
    </lineage>
</organism>
<dbReference type="Gramene" id="TraesJUL6D03G03696600.1">
    <property type="protein sequence ID" value="TraesJUL6D03G03696600.1"/>
    <property type="gene ID" value="TraesJUL6D03G03696600"/>
</dbReference>
<sequence>MQEERLPFCATWTSKVGSLVQPTARGNTTKWSICYLGDFGIANLVCNSNSTSVGHSSSASTSDSPIGLKGTIGYIAPEYAQTGQASTNGDVFSFGIVLLEMLIGKRPTDPMFDNELNIVNFAERNSPDQILEIIDAHLQEECKGFIGASAEAGDLVYQCLVSLVQVALSCTRLSPRERMNMREVAIARSQNIIYMLEQPSESKLCHARVIW</sequence>
<dbReference type="Gramene" id="TraesCLE_scaffold_142837_01G000200.1">
    <property type="protein sequence ID" value="TraesCLE_scaffold_142837_01G000200.1"/>
    <property type="gene ID" value="TraesCLE_scaffold_142837_01G000200"/>
</dbReference>
<dbReference type="Gramene" id="TraesNOR6D03G03702990.1">
    <property type="protein sequence ID" value="TraesNOR6D03G03702990.1"/>
    <property type="gene ID" value="TraesNOR6D03G03702990"/>
</dbReference>
<dbReference type="Pfam" id="PF00069">
    <property type="entry name" value="Pkinase"/>
    <property type="match status" value="1"/>
</dbReference>
<dbReference type="Gene3D" id="1.10.510.10">
    <property type="entry name" value="Transferase(Phosphotransferase) domain 1"/>
    <property type="match status" value="1"/>
</dbReference>
<accession>A0A3B6QAG4</accession>
<dbReference type="InterPro" id="IPR051564">
    <property type="entry name" value="LRR_receptor-like_kinase"/>
</dbReference>
<dbReference type="Gramene" id="TraesARI6D03G03629190.1">
    <property type="protein sequence ID" value="TraesARI6D03G03629190.1"/>
    <property type="gene ID" value="TraesARI6D03G03629190"/>
</dbReference>
<reference evidence="2" key="2">
    <citation type="submission" date="2018-10" db="UniProtKB">
        <authorList>
            <consortium name="EnsemblPlants"/>
        </authorList>
    </citation>
    <scope>IDENTIFICATION</scope>
</reference>
<dbReference type="Gramene" id="TraesJAG5D03G03027560.1">
    <property type="protein sequence ID" value="TraesJAG5D03G03027560.1"/>
    <property type="gene ID" value="TraesJAG5D03G03027560"/>
</dbReference>
<dbReference type="InterPro" id="IPR011009">
    <property type="entry name" value="Kinase-like_dom_sf"/>
</dbReference>